<keyword evidence="5 6" id="KW-0676">Redox-active center</keyword>
<dbReference type="PANTHER" id="PTHR45694:SF18">
    <property type="entry name" value="GLUTAREDOXIN-1-RELATED"/>
    <property type="match status" value="1"/>
</dbReference>
<dbReference type="Pfam" id="PF00462">
    <property type="entry name" value="Glutaredoxin"/>
    <property type="match status" value="1"/>
</dbReference>
<gene>
    <name evidence="8" type="primary">grxC</name>
    <name evidence="8" type="ORF">ABDB84_08505</name>
</gene>
<evidence type="ECO:0000313" key="9">
    <source>
        <dbReference type="Proteomes" id="UP001410394"/>
    </source>
</evidence>
<dbReference type="InterPro" id="IPR002109">
    <property type="entry name" value="Glutaredoxin"/>
</dbReference>
<dbReference type="NCBIfam" id="TIGR02181">
    <property type="entry name" value="GRX_bact"/>
    <property type="match status" value="1"/>
</dbReference>
<feature type="domain" description="Glutaredoxin" evidence="7">
    <location>
        <begin position="4"/>
        <end position="64"/>
    </location>
</feature>
<dbReference type="InterPro" id="IPR011900">
    <property type="entry name" value="GRX_bact"/>
</dbReference>
<dbReference type="Proteomes" id="UP001410394">
    <property type="component" value="Unassembled WGS sequence"/>
</dbReference>
<sequence length="90" mass="9981">MQHVTMYSTNWCPFCLRAEQLLARKGVAQIDKINIEELPEARAQMMSLTGRRTVPQIFIGSHHVGGFDDLAQLERAGELDALLGSTPAQT</sequence>
<dbReference type="PRINTS" id="PR00160">
    <property type="entry name" value="GLUTAREDOXIN"/>
</dbReference>
<keyword evidence="9" id="KW-1185">Reference proteome</keyword>
<proteinExistence type="inferred from homology"/>
<dbReference type="PANTHER" id="PTHR45694">
    <property type="entry name" value="GLUTAREDOXIN 2"/>
    <property type="match status" value="1"/>
</dbReference>
<evidence type="ECO:0000256" key="6">
    <source>
        <dbReference type="RuleBase" id="RU364065"/>
    </source>
</evidence>
<dbReference type="CDD" id="cd03418">
    <property type="entry name" value="GRX_GRXb_1_3_like"/>
    <property type="match status" value="1"/>
</dbReference>
<dbReference type="SUPFAM" id="SSF52833">
    <property type="entry name" value="Thioredoxin-like"/>
    <property type="match status" value="1"/>
</dbReference>
<evidence type="ECO:0000256" key="1">
    <source>
        <dbReference type="ARBA" id="ARBA00007787"/>
    </source>
</evidence>
<dbReference type="Gene3D" id="3.40.30.10">
    <property type="entry name" value="Glutaredoxin"/>
    <property type="match status" value="1"/>
</dbReference>
<dbReference type="InterPro" id="IPR011767">
    <property type="entry name" value="GLR_AS"/>
</dbReference>
<comment type="similarity">
    <text evidence="1 6">Belongs to the glutaredoxin family.</text>
</comment>
<keyword evidence="4" id="KW-1015">Disulfide bond</keyword>
<comment type="function">
    <text evidence="6">Has a glutathione-disulfide oxidoreductase activity in the presence of NADPH and glutathione reductase. Reduces low molecular weight disulfides and proteins.</text>
</comment>
<protein>
    <recommendedName>
        <fullName evidence="6">Glutaredoxin</fullName>
    </recommendedName>
</protein>
<dbReference type="EMBL" id="JBDIVE010000003">
    <property type="protein sequence ID" value="MEN3068518.1"/>
    <property type="molecule type" value="Genomic_DNA"/>
</dbReference>
<dbReference type="RefSeq" id="WP_345919284.1">
    <property type="nucleotide sequence ID" value="NZ_JBDIVE010000003.1"/>
</dbReference>
<accession>A0ABU9YXS1</accession>
<keyword evidence="3 6" id="KW-0249">Electron transport</keyword>
<organism evidence="8 9">
    <name type="scientific">Uliginosibacterium sediminicola</name>
    <dbReference type="NCBI Taxonomy" id="2024550"/>
    <lineage>
        <taxon>Bacteria</taxon>
        <taxon>Pseudomonadati</taxon>
        <taxon>Pseudomonadota</taxon>
        <taxon>Betaproteobacteria</taxon>
        <taxon>Rhodocyclales</taxon>
        <taxon>Zoogloeaceae</taxon>
        <taxon>Uliginosibacterium</taxon>
    </lineage>
</organism>
<dbReference type="InterPro" id="IPR014025">
    <property type="entry name" value="Glutaredoxin_subgr"/>
</dbReference>
<evidence type="ECO:0000256" key="3">
    <source>
        <dbReference type="ARBA" id="ARBA00022982"/>
    </source>
</evidence>
<dbReference type="PROSITE" id="PS00195">
    <property type="entry name" value="GLUTAREDOXIN_1"/>
    <property type="match status" value="1"/>
</dbReference>
<evidence type="ECO:0000256" key="4">
    <source>
        <dbReference type="ARBA" id="ARBA00023157"/>
    </source>
</evidence>
<comment type="caution">
    <text evidence="8">The sequence shown here is derived from an EMBL/GenBank/DDBJ whole genome shotgun (WGS) entry which is preliminary data.</text>
</comment>
<reference evidence="8 9" key="1">
    <citation type="journal article" date="2018" name="Int. J. Syst. Evol. Microbiol.">
        <title>Uliginosibacterium sediminicola sp. nov., isolated from freshwater sediment.</title>
        <authorList>
            <person name="Hwang W.M."/>
            <person name="Kim S.M."/>
            <person name="Kang K."/>
            <person name="Ahn T.Y."/>
        </authorList>
    </citation>
    <scope>NUCLEOTIDE SEQUENCE [LARGE SCALE GENOMIC DNA]</scope>
    <source>
        <strain evidence="8 9">M1-21</strain>
    </source>
</reference>
<evidence type="ECO:0000256" key="5">
    <source>
        <dbReference type="ARBA" id="ARBA00023284"/>
    </source>
</evidence>
<dbReference type="PROSITE" id="PS51354">
    <property type="entry name" value="GLUTAREDOXIN_2"/>
    <property type="match status" value="1"/>
</dbReference>
<keyword evidence="6" id="KW-0963">Cytoplasm</keyword>
<evidence type="ECO:0000256" key="2">
    <source>
        <dbReference type="ARBA" id="ARBA00022448"/>
    </source>
</evidence>
<evidence type="ECO:0000313" key="8">
    <source>
        <dbReference type="EMBL" id="MEN3068518.1"/>
    </source>
</evidence>
<dbReference type="InterPro" id="IPR036249">
    <property type="entry name" value="Thioredoxin-like_sf"/>
</dbReference>
<keyword evidence="2 6" id="KW-0813">Transport</keyword>
<evidence type="ECO:0000259" key="7">
    <source>
        <dbReference type="Pfam" id="PF00462"/>
    </source>
</evidence>
<name>A0ABU9YXS1_9RHOO</name>